<evidence type="ECO:0000259" key="4">
    <source>
        <dbReference type="Pfam" id="PF23598"/>
    </source>
</evidence>
<dbReference type="AlphaFoldDB" id="A0A0B7N777"/>
<reference evidence="5 6" key="1">
    <citation type="submission" date="2014-09" db="EMBL/GenBank/DDBJ databases">
        <authorList>
            <person name="Ellenberger Sabrina"/>
        </authorList>
    </citation>
    <scope>NUCLEOTIDE SEQUENCE [LARGE SCALE GENOMIC DNA]</scope>
    <source>
        <strain evidence="5 6">CBS 412.66</strain>
    </source>
</reference>
<dbReference type="InterPro" id="IPR032675">
    <property type="entry name" value="LRR_dom_sf"/>
</dbReference>
<dbReference type="InterPro" id="IPR001611">
    <property type="entry name" value="Leu-rich_rpt"/>
</dbReference>
<dbReference type="STRING" id="35722.A0A0B7N777"/>
<dbReference type="Gene3D" id="3.80.10.10">
    <property type="entry name" value="Ribonuclease Inhibitor"/>
    <property type="match status" value="2"/>
</dbReference>
<dbReference type="OrthoDB" id="660555at2759"/>
<keyword evidence="2" id="KW-0677">Repeat</keyword>
<evidence type="ECO:0000256" key="1">
    <source>
        <dbReference type="ARBA" id="ARBA00022614"/>
    </source>
</evidence>
<dbReference type="Pfam" id="PF00560">
    <property type="entry name" value="LRR_1"/>
    <property type="match status" value="1"/>
</dbReference>
<evidence type="ECO:0000256" key="2">
    <source>
        <dbReference type="ARBA" id="ARBA00022737"/>
    </source>
</evidence>
<name>A0A0B7N777_9FUNG</name>
<dbReference type="InterPro" id="IPR055414">
    <property type="entry name" value="LRR_R13L4/SHOC2-like"/>
</dbReference>
<sequence>MVLSYLEGGKSLEGVASSSVDVVYNESSLSFSSASSLATYSSMNDNQEQHQLILRRLGLSSQGFVHHILKAKSDHQQLWLTKILDASRNQITSIPPALEHFTNLTLLNLCCNNISIIPEAILCLHQLQQLYLSENQIVAIPEAMPLCLTQLVVLNLDSNYIKSLPDSVGQWKKLRELRLGSEYGGNIIEFLPDTVCEMQALVELDLSFNALQNIGILQGLRKLTYLNLSHNRLQYLPLFDDCFQLTTVDISDNLIRTIPYEAANSVLRLMHCELQVLNLSNNRLDIIPTELLDQAQTHVIIHGNPLTSHQQQNEGDTDEQGNQDPLPHENNTHQIVQDLIQTAMPMVDYYRNTAGTPATRNEEPAMQGVHAEQVGGRDQDRRPPYLLHSLREITLRDIAVEDTQLLISKVPEHLAQDIRENLRLCPQCHTPFLHEWVSTPQLKTYQGHRSVVRQIRFCSTSCWMSYKEMLQQEALAAQSEVHLRQQQENALAYIAQHSNVLQPGSFEWVVAASLAATAQDEQADLLANATMMM</sequence>
<feature type="region of interest" description="Disordered" evidence="3">
    <location>
        <begin position="358"/>
        <end position="382"/>
    </location>
</feature>
<dbReference type="PRINTS" id="PR00019">
    <property type="entry name" value="LEURICHRPT"/>
</dbReference>
<feature type="region of interest" description="Disordered" evidence="3">
    <location>
        <begin position="307"/>
        <end position="330"/>
    </location>
</feature>
<dbReference type="PANTHER" id="PTHR45752">
    <property type="entry name" value="LEUCINE-RICH REPEAT-CONTAINING"/>
    <property type="match status" value="1"/>
</dbReference>
<keyword evidence="6" id="KW-1185">Reference proteome</keyword>
<keyword evidence="1" id="KW-0433">Leucine-rich repeat</keyword>
<dbReference type="PANTHER" id="PTHR45752:SF187">
    <property type="entry name" value="LEUCINE-RICH REPEAT AND IQ DOMAIN-CONTAINING PROTEIN 4"/>
    <property type="match status" value="1"/>
</dbReference>
<dbReference type="SMART" id="SM00369">
    <property type="entry name" value="LRR_TYP"/>
    <property type="match status" value="6"/>
</dbReference>
<dbReference type="Proteomes" id="UP000054107">
    <property type="component" value="Unassembled WGS sequence"/>
</dbReference>
<evidence type="ECO:0000256" key="3">
    <source>
        <dbReference type="SAM" id="MobiDB-lite"/>
    </source>
</evidence>
<organism evidence="5 6">
    <name type="scientific">Parasitella parasitica</name>
    <dbReference type="NCBI Taxonomy" id="35722"/>
    <lineage>
        <taxon>Eukaryota</taxon>
        <taxon>Fungi</taxon>
        <taxon>Fungi incertae sedis</taxon>
        <taxon>Mucoromycota</taxon>
        <taxon>Mucoromycotina</taxon>
        <taxon>Mucoromycetes</taxon>
        <taxon>Mucorales</taxon>
        <taxon>Mucorineae</taxon>
        <taxon>Mucoraceae</taxon>
        <taxon>Parasitella</taxon>
    </lineage>
</organism>
<evidence type="ECO:0000313" key="5">
    <source>
        <dbReference type="EMBL" id="CEP14238.1"/>
    </source>
</evidence>
<dbReference type="PROSITE" id="PS51450">
    <property type="entry name" value="LRR"/>
    <property type="match status" value="6"/>
</dbReference>
<dbReference type="EMBL" id="LN731097">
    <property type="protein sequence ID" value="CEP14238.1"/>
    <property type="molecule type" value="Genomic_DNA"/>
</dbReference>
<proteinExistence type="predicted"/>
<dbReference type="InterPro" id="IPR003591">
    <property type="entry name" value="Leu-rich_rpt_typical-subtyp"/>
</dbReference>
<feature type="domain" description="Disease resistance R13L4/SHOC-2-like LRR" evidence="4">
    <location>
        <begin position="87"/>
        <end position="226"/>
    </location>
</feature>
<evidence type="ECO:0000313" key="6">
    <source>
        <dbReference type="Proteomes" id="UP000054107"/>
    </source>
</evidence>
<dbReference type="Pfam" id="PF23598">
    <property type="entry name" value="LRR_14"/>
    <property type="match status" value="1"/>
</dbReference>
<dbReference type="InterPro" id="IPR050715">
    <property type="entry name" value="LRR-SigEffector_domain"/>
</dbReference>
<protein>
    <recommendedName>
        <fullName evidence="4">Disease resistance R13L4/SHOC-2-like LRR domain-containing protein</fullName>
    </recommendedName>
</protein>
<accession>A0A0B7N777</accession>
<gene>
    <name evidence="5" type="primary">PARPA_08406.1 scaffold 32947</name>
</gene>
<dbReference type="SUPFAM" id="SSF52058">
    <property type="entry name" value="L domain-like"/>
    <property type="match status" value="1"/>
</dbReference>